<sequence length="78" mass="8302">MLTPEEIAEINLLAQFNLANNLEGLKIHAHEASGDTVAAAGRLHQKGLITQRDGGYLTSLGHDASGHSQSLLTILRSD</sequence>
<accession>A0A0F9X032</accession>
<gene>
    <name evidence="1" type="ORF">LCGC14_0285460</name>
</gene>
<protein>
    <recommendedName>
        <fullName evidence="2">TIGR02647 family protein</fullName>
    </recommendedName>
</protein>
<organism evidence="1">
    <name type="scientific">marine sediment metagenome</name>
    <dbReference type="NCBI Taxonomy" id="412755"/>
    <lineage>
        <taxon>unclassified sequences</taxon>
        <taxon>metagenomes</taxon>
        <taxon>ecological metagenomes</taxon>
    </lineage>
</organism>
<name>A0A0F9X032_9ZZZZ</name>
<dbReference type="AlphaFoldDB" id="A0A0F9X032"/>
<comment type="caution">
    <text evidence="1">The sequence shown here is derived from an EMBL/GenBank/DDBJ whole genome shotgun (WGS) entry which is preliminary data.</text>
</comment>
<evidence type="ECO:0000313" key="1">
    <source>
        <dbReference type="EMBL" id="KKN84733.1"/>
    </source>
</evidence>
<proteinExistence type="predicted"/>
<dbReference type="Pfam" id="PF18918">
    <property type="entry name" value="DUF5669"/>
    <property type="match status" value="1"/>
</dbReference>
<dbReference type="InterPro" id="IPR013468">
    <property type="entry name" value="CHP02647"/>
</dbReference>
<dbReference type="EMBL" id="LAZR01000167">
    <property type="protein sequence ID" value="KKN84733.1"/>
    <property type="molecule type" value="Genomic_DNA"/>
</dbReference>
<reference evidence="1" key="1">
    <citation type="journal article" date="2015" name="Nature">
        <title>Complex archaea that bridge the gap between prokaryotes and eukaryotes.</title>
        <authorList>
            <person name="Spang A."/>
            <person name="Saw J.H."/>
            <person name="Jorgensen S.L."/>
            <person name="Zaremba-Niedzwiedzka K."/>
            <person name="Martijn J."/>
            <person name="Lind A.E."/>
            <person name="van Eijk R."/>
            <person name="Schleper C."/>
            <person name="Guy L."/>
            <person name="Ettema T.J."/>
        </authorList>
    </citation>
    <scope>NUCLEOTIDE SEQUENCE</scope>
</reference>
<dbReference type="NCBIfam" id="TIGR02647">
    <property type="entry name" value="DNA"/>
    <property type="match status" value="1"/>
</dbReference>
<evidence type="ECO:0008006" key="2">
    <source>
        <dbReference type="Google" id="ProtNLM"/>
    </source>
</evidence>